<organism evidence="3 4">
    <name type="scientific">Micractinium conductrix</name>
    <dbReference type="NCBI Taxonomy" id="554055"/>
    <lineage>
        <taxon>Eukaryota</taxon>
        <taxon>Viridiplantae</taxon>
        <taxon>Chlorophyta</taxon>
        <taxon>core chlorophytes</taxon>
        <taxon>Trebouxiophyceae</taxon>
        <taxon>Chlorellales</taxon>
        <taxon>Chlorellaceae</taxon>
        <taxon>Chlorella clade</taxon>
        <taxon>Micractinium</taxon>
    </lineage>
</organism>
<dbReference type="Pfam" id="PF04628">
    <property type="entry name" value="Sedlin_N"/>
    <property type="match status" value="1"/>
</dbReference>
<dbReference type="InterPro" id="IPR044760">
    <property type="entry name" value="TRAPPC2L"/>
</dbReference>
<comment type="caution">
    <text evidence="3">The sequence shown here is derived from an EMBL/GenBank/DDBJ whole genome shotgun (WGS) entry which is preliminary data.</text>
</comment>
<sequence length="142" mass="15034">MIVAAAVIGPQNQPLYLATFVGEDDAARLSTAVHCSLDAVEERVGAGLRGTAPGDAPDAYMGLLATEGELRLYGYATNTRSKLVLAVDDPVIKDDELRAIFRRMHAALVDALSNPFYQQGTPLTSPRFDASVRTIATALGAS</sequence>
<dbReference type="OrthoDB" id="10258445at2759"/>
<dbReference type="PANTHER" id="PTHR12403">
    <property type="entry name" value="TRAFFICKING PROTEIN PARTICLE COMPLEX SUBUNIT 2"/>
    <property type="match status" value="1"/>
</dbReference>
<reference evidence="3 4" key="1">
    <citation type="journal article" date="2018" name="Plant J.">
        <title>Genome sequences of Chlorella sorokiniana UTEX 1602 and Micractinium conductrix SAG 241.80: implications to maltose excretion by a green alga.</title>
        <authorList>
            <person name="Arriola M.B."/>
            <person name="Velmurugan N."/>
            <person name="Zhang Y."/>
            <person name="Plunkett M.H."/>
            <person name="Hondzo H."/>
            <person name="Barney B.M."/>
        </authorList>
    </citation>
    <scope>NUCLEOTIDE SEQUENCE [LARGE SCALE GENOMIC DNA]</scope>
    <source>
        <strain evidence="3 4">SAG 241.80</strain>
    </source>
</reference>
<protein>
    <recommendedName>
        <fullName evidence="2">Trafficking protein particle complex subunit 2-like protein</fullName>
    </recommendedName>
</protein>
<dbReference type="Gene3D" id="3.30.450.70">
    <property type="match status" value="1"/>
</dbReference>
<evidence type="ECO:0000256" key="2">
    <source>
        <dbReference type="ARBA" id="ARBA00024408"/>
    </source>
</evidence>
<proteinExistence type="inferred from homology"/>
<dbReference type="STRING" id="554055.A0A2P6VCZ3"/>
<dbReference type="SUPFAM" id="SSF64356">
    <property type="entry name" value="SNARE-like"/>
    <property type="match status" value="1"/>
</dbReference>
<dbReference type="GO" id="GO:0006888">
    <property type="term" value="P:endoplasmic reticulum to Golgi vesicle-mediated transport"/>
    <property type="evidence" value="ECO:0007669"/>
    <property type="project" value="InterPro"/>
</dbReference>
<evidence type="ECO:0000313" key="4">
    <source>
        <dbReference type="Proteomes" id="UP000239649"/>
    </source>
</evidence>
<accession>A0A2P6VCZ3</accession>
<dbReference type="Proteomes" id="UP000239649">
    <property type="component" value="Unassembled WGS sequence"/>
</dbReference>
<name>A0A2P6VCZ3_9CHLO</name>
<evidence type="ECO:0000313" key="3">
    <source>
        <dbReference type="EMBL" id="PSC71952.1"/>
    </source>
</evidence>
<dbReference type="EMBL" id="LHPF02000012">
    <property type="protein sequence ID" value="PSC71952.1"/>
    <property type="molecule type" value="Genomic_DNA"/>
</dbReference>
<dbReference type="CDD" id="cd14854">
    <property type="entry name" value="TRAPPC2L"/>
    <property type="match status" value="1"/>
</dbReference>
<evidence type="ECO:0000256" key="1">
    <source>
        <dbReference type="ARBA" id="ARBA00006626"/>
    </source>
</evidence>
<dbReference type="InterPro" id="IPR006722">
    <property type="entry name" value="Sedlin"/>
</dbReference>
<comment type="similarity">
    <text evidence="1">Belongs to the TRAPP small subunits family. Sedlin subfamily.</text>
</comment>
<dbReference type="GO" id="GO:0005737">
    <property type="term" value="C:cytoplasm"/>
    <property type="evidence" value="ECO:0007669"/>
    <property type="project" value="GOC"/>
</dbReference>
<dbReference type="AlphaFoldDB" id="A0A2P6VCZ3"/>
<keyword evidence="4" id="KW-1185">Reference proteome</keyword>
<gene>
    <name evidence="3" type="ORF">C2E20_4680</name>
</gene>
<dbReference type="InterPro" id="IPR011012">
    <property type="entry name" value="Longin-like_dom_sf"/>
</dbReference>